<evidence type="ECO:0000256" key="1">
    <source>
        <dbReference type="SAM" id="SignalP"/>
    </source>
</evidence>
<keyword evidence="4" id="KW-1185">Reference proteome</keyword>
<accession>A0ABR4CCN0</accession>
<dbReference type="InterPro" id="IPR045518">
    <property type="entry name" value="2EXR"/>
</dbReference>
<evidence type="ECO:0000313" key="4">
    <source>
        <dbReference type="Proteomes" id="UP001595075"/>
    </source>
</evidence>
<feature type="chain" id="PRO_5045169274" description="2EXR domain-containing protein" evidence="1">
    <location>
        <begin position="23"/>
        <end position="281"/>
    </location>
</feature>
<reference evidence="3 4" key="1">
    <citation type="journal article" date="2024" name="Commun. Biol.">
        <title>Comparative genomic analysis of thermophilic fungi reveals convergent evolutionary adaptations and gene losses.</title>
        <authorList>
            <person name="Steindorff A.S."/>
            <person name="Aguilar-Pontes M.V."/>
            <person name="Robinson A.J."/>
            <person name="Andreopoulos B."/>
            <person name="LaButti K."/>
            <person name="Kuo A."/>
            <person name="Mondo S."/>
            <person name="Riley R."/>
            <person name="Otillar R."/>
            <person name="Haridas S."/>
            <person name="Lipzen A."/>
            <person name="Grimwood J."/>
            <person name="Schmutz J."/>
            <person name="Clum A."/>
            <person name="Reid I.D."/>
            <person name="Moisan M.C."/>
            <person name="Butler G."/>
            <person name="Nguyen T.T.M."/>
            <person name="Dewar K."/>
            <person name="Conant G."/>
            <person name="Drula E."/>
            <person name="Henrissat B."/>
            <person name="Hansel C."/>
            <person name="Singer S."/>
            <person name="Hutchinson M.I."/>
            <person name="de Vries R.P."/>
            <person name="Natvig D.O."/>
            <person name="Powell A.J."/>
            <person name="Tsang A."/>
            <person name="Grigoriev I.V."/>
        </authorList>
    </citation>
    <scope>NUCLEOTIDE SEQUENCE [LARGE SCALE GENOMIC DNA]</scope>
    <source>
        <strain evidence="3 4">CBS 494.80</strain>
    </source>
</reference>
<feature type="domain" description="2EXR" evidence="2">
    <location>
        <begin position="45"/>
        <end position="143"/>
    </location>
</feature>
<feature type="signal peptide" evidence="1">
    <location>
        <begin position="1"/>
        <end position="22"/>
    </location>
</feature>
<dbReference type="PANTHER" id="PTHR35910:SF1">
    <property type="entry name" value="2EXR DOMAIN-CONTAINING PROTEIN"/>
    <property type="match status" value="1"/>
</dbReference>
<evidence type="ECO:0000313" key="3">
    <source>
        <dbReference type="EMBL" id="KAL2067706.1"/>
    </source>
</evidence>
<proteinExistence type="predicted"/>
<dbReference type="Proteomes" id="UP001595075">
    <property type="component" value="Unassembled WGS sequence"/>
</dbReference>
<protein>
    <recommendedName>
        <fullName evidence="2">2EXR domain-containing protein</fullName>
    </recommendedName>
</protein>
<evidence type="ECO:0000259" key="2">
    <source>
        <dbReference type="Pfam" id="PF20150"/>
    </source>
</evidence>
<keyword evidence="1" id="KW-0732">Signal</keyword>
<name>A0ABR4CCN0_9HELO</name>
<dbReference type="PANTHER" id="PTHR35910">
    <property type="entry name" value="2EXR DOMAIN-CONTAINING PROTEIN"/>
    <property type="match status" value="1"/>
</dbReference>
<dbReference type="EMBL" id="JAZHXI010000009">
    <property type="protein sequence ID" value="KAL2067706.1"/>
    <property type="molecule type" value="Genomic_DNA"/>
</dbReference>
<sequence length="281" mass="31660">MPSIVDLLIALVLLALNNLNMTDLRRLPDLNQELSVQIINPLNTFHRFMELPPELRIIIWRFCMPTGRHFPLANFRLDRPTFLGPRSPITAFICHESRMETMRHFVYLQWHVSRVFGGASVGILLIQNRQSLAILFDPATDILTTTMVVPMNRLLRPGGIYLGELVIRPVGNSFANIRTLEVRPQKWCVSVRNAGGFIDALSLLSGLVDVRFVHTKKNPAHGACASCFITAKTRKNNVVNLLRHFAMRRSARTGVPALLPTATLYEYFEPGQELPAPASNN</sequence>
<comment type="caution">
    <text evidence="3">The sequence shown here is derived from an EMBL/GenBank/DDBJ whole genome shotgun (WGS) entry which is preliminary data.</text>
</comment>
<dbReference type="Pfam" id="PF20150">
    <property type="entry name" value="2EXR"/>
    <property type="match status" value="1"/>
</dbReference>
<organism evidence="3 4">
    <name type="scientific">Oculimacula yallundae</name>
    <dbReference type="NCBI Taxonomy" id="86028"/>
    <lineage>
        <taxon>Eukaryota</taxon>
        <taxon>Fungi</taxon>
        <taxon>Dikarya</taxon>
        <taxon>Ascomycota</taxon>
        <taxon>Pezizomycotina</taxon>
        <taxon>Leotiomycetes</taxon>
        <taxon>Helotiales</taxon>
        <taxon>Ploettnerulaceae</taxon>
        <taxon>Oculimacula</taxon>
    </lineage>
</organism>
<gene>
    <name evidence="3" type="ORF">VTL71DRAFT_15802</name>
</gene>